<name>D3AMF0_9FIRM</name>
<evidence type="ECO:0000256" key="4">
    <source>
        <dbReference type="ARBA" id="ARBA00023163"/>
    </source>
</evidence>
<dbReference type="NCBIfam" id="TIGR02937">
    <property type="entry name" value="sigma70-ECF"/>
    <property type="match status" value="1"/>
</dbReference>
<reference evidence="7 8" key="1">
    <citation type="submission" date="2010-01" db="EMBL/GenBank/DDBJ databases">
        <authorList>
            <person name="Weinstock G."/>
            <person name="Sodergren E."/>
            <person name="Clifton S."/>
            <person name="Fulton L."/>
            <person name="Fulton B."/>
            <person name="Courtney L."/>
            <person name="Fronick C."/>
            <person name="Harrison M."/>
            <person name="Strong C."/>
            <person name="Farmer C."/>
            <person name="Delahaunty K."/>
            <person name="Markovic C."/>
            <person name="Hall O."/>
            <person name="Minx P."/>
            <person name="Tomlinson C."/>
            <person name="Mitreva M."/>
            <person name="Nelson J."/>
            <person name="Hou S."/>
            <person name="Wollam A."/>
            <person name="Pepin K.H."/>
            <person name="Johnson M."/>
            <person name="Bhonagiri V."/>
            <person name="Nash W.E."/>
            <person name="Warren W."/>
            <person name="Chinwalla A."/>
            <person name="Mardis E.R."/>
            <person name="Wilson R.K."/>
        </authorList>
    </citation>
    <scope>NUCLEOTIDE SEQUENCE [LARGE SCALE GENOMIC DNA]</scope>
    <source>
        <strain evidence="7 8">DSM 13479</strain>
    </source>
</reference>
<dbReference type="Pfam" id="PF04542">
    <property type="entry name" value="Sigma70_r2"/>
    <property type="match status" value="1"/>
</dbReference>
<sequence>MIARGKALITGRRLRMILFVFDTKEECDKFTILYEKYRKIVLYTISIYEKDKFQAEDLLQDIYIIIGKNLQKIDMSDEQRSRNYVITIARNYCRSYLRRKSRIEEDSFEDIETVETEQNDILEDIINREYFDYLVEEINKLEEHYKEVLELKYIVELSDDEIADFLHIKKKTVQMRLYRAKILLRNKKGGS</sequence>
<dbReference type="InterPro" id="IPR013324">
    <property type="entry name" value="RNA_pol_sigma_r3/r4-like"/>
</dbReference>
<keyword evidence="2" id="KW-0805">Transcription regulation</keyword>
<dbReference type="CDD" id="cd06171">
    <property type="entry name" value="Sigma70_r4"/>
    <property type="match status" value="1"/>
</dbReference>
<organism evidence="7 8">
    <name type="scientific">Hungatella hathewayi DSM 13479</name>
    <dbReference type="NCBI Taxonomy" id="566550"/>
    <lineage>
        <taxon>Bacteria</taxon>
        <taxon>Bacillati</taxon>
        <taxon>Bacillota</taxon>
        <taxon>Clostridia</taxon>
        <taxon>Lachnospirales</taxon>
        <taxon>Lachnospiraceae</taxon>
        <taxon>Hungatella</taxon>
    </lineage>
</organism>
<comment type="similarity">
    <text evidence="1">Belongs to the sigma-70 factor family. ECF subfamily.</text>
</comment>
<feature type="domain" description="RNA polymerase sigma-70 region 2" evidence="5">
    <location>
        <begin position="33"/>
        <end position="102"/>
    </location>
</feature>
<dbReference type="EMBL" id="ACIO01000455">
    <property type="protein sequence ID" value="EFC97000.1"/>
    <property type="molecule type" value="Genomic_DNA"/>
</dbReference>
<dbReference type="Proteomes" id="UP000004968">
    <property type="component" value="Unassembled WGS sequence"/>
</dbReference>
<dbReference type="Pfam" id="PF08281">
    <property type="entry name" value="Sigma70_r4_2"/>
    <property type="match status" value="1"/>
</dbReference>
<dbReference type="SUPFAM" id="SSF88946">
    <property type="entry name" value="Sigma2 domain of RNA polymerase sigma factors"/>
    <property type="match status" value="1"/>
</dbReference>
<protein>
    <submittedName>
        <fullName evidence="7">Sigma-70 region 2</fullName>
    </submittedName>
</protein>
<dbReference type="AlphaFoldDB" id="D3AMF0"/>
<dbReference type="InterPro" id="IPR007627">
    <property type="entry name" value="RNA_pol_sigma70_r2"/>
</dbReference>
<keyword evidence="4" id="KW-0804">Transcription</keyword>
<evidence type="ECO:0000259" key="6">
    <source>
        <dbReference type="Pfam" id="PF08281"/>
    </source>
</evidence>
<dbReference type="InterPro" id="IPR013325">
    <property type="entry name" value="RNA_pol_sigma_r2"/>
</dbReference>
<dbReference type="SUPFAM" id="SSF88659">
    <property type="entry name" value="Sigma3 and sigma4 domains of RNA polymerase sigma factors"/>
    <property type="match status" value="1"/>
</dbReference>
<evidence type="ECO:0000256" key="1">
    <source>
        <dbReference type="ARBA" id="ARBA00010641"/>
    </source>
</evidence>
<dbReference type="GO" id="GO:0006352">
    <property type="term" value="P:DNA-templated transcription initiation"/>
    <property type="evidence" value="ECO:0007669"/>
    <property type="project" value="InterPro"/>
</dbReference>
<dbReference type="HOGENOM" id="CLU_047691_3_2_9"/>
<evidence type="ECO:0000259" key="5">
    <source>
        <dbReference type="Pfam" id="PF04542"/>
    </source>
</evidence>
<dbReference type="InterPro" id="IPR039425">
    <property type="entry name" value="RNA_pol_sigma-70-like"/>
</dbReference>
<evidence type="ECO:0000256" key="3">
    <source>
        <dbReference type="ARBA" id="ARBA00023082"/>
    </source>
</evidence>
<proteinExistence type="inferred from homology"/>
<dbReference type="InterPro" id="IPR036388">
    <property type="entry name" value="WH-like_DNA-bd_sf"/>
</dbReference>
<dbReference type="Gene3D" id="1.10.1740.10">
    <property type="match status" value="1"/>
</dbReference>
<dbReference type="InterPro" id="IPR013249">
    <property type="entry name" value="RNA_pol_sigma70_r4_t2"/>
</dbReference>
<gene>
    <name evidence="7" type="ORF">CLOSTHATH_04800</name>
</gene>
<accession>D3AMF0</accession>
<comment type="caution">
    <text evidence="7">The sequence shown here is derived from an EMBL/GenBank/DDBJ whole genome shotgun (WGS) entry which is preliminary data.</text>
</comment>
<evidence type="ECO:0000313" key="8">
    <source>
        <dbReference type="Proteomes" id="UP000004968"/>
    </source>
</evidence>
<dbReference type="Gene3D" id="1.10.10.10">
    <property type="entry name" value="Winged helix-like DNA-binding domain superfamily/Winged helix DNA-binding domain"/>
    <property type="match status" value="1"/>
</dbReference>
<dbReference type="GO" id="GO:0003677">
    <property type="term" value="F:DNA binding"/>
    <property type="evidence" value="ECO:0007669"/>
    <property type="project" value="InterPro"/>
</dbReference>
<feature type="domain" description="RNA polymerase sigma factor 70 region 4 type 2" evidence="6">
    <location>
        <begin position="133"/>
        <end position="181"/>
    </location>
</feature>
<dbReference type="PANTHER" id="PTHR43133:SF60">
    <property type="entry name" value="RNA POLYMERASE SIGMA FACTOR SIGV"/>
    <property type="match status" value="1"/>
</dbReference>
<evidence type="ECO:0000256" key="2">
    <source>
        <dbReference type="ARBA" id="ARBA00023015"/>
    </source>
</evidence>
<keyword evidence="3" id="KW-0731">Sigma factor</keyword>
<dbReference type="GO" id="GO:0016987">
    <property type="term" value="F:sigma factor activity"/>
    <property type="evidence" value="ECO:0007669"/>
    <property type="project" value="UniProtKB-KW"/>
</dbReference>
<dbReference type="InterPro" id="IPR014284">
    <property type="entry name" value="RNA_pol_sigma-70_dom"/>
</dbReference>
<dbReference type="PANTHER" id="PTHR43133">
    <property type="entry name" value="RNA POLYMERASE ECF-TYPE SIGMA FACTO"/>
    <property type="match status" value="1"/>
</dbReference>
<evidence type="ECO:0000313" key="7">
    <source>
        <dbReference type="EMBL" id="EFC97000.1"/>
    </source>
</evidence>